<keyword evidence="6" id="KW-0732">Signal</keyword>
<sequence>MAAQARLHAHFKFEFIFCLFLGTFFVSSVLASPLPPSSRFHVYPLPPSDAHVHLLAPRGKFAINNATGTPQVFSPASQAFIPQGPATDGGGTDFDVAAIIWLVFCFVIGTPMSFAGIRGWRVTTGVGIGLSAVVCSWAAIINTVNNVGISDAVLSAISIGFFFLGFILGVFEIGRAAGIATLGVTGGLAFGIRIFIVREGLLIPGLAAFSLNWMLIAVLGALGGAAMVWGRTQRGGIVFASASVGTFLVFLGIDLIINRQSGMSRGLRYLFDRNNSHVLDIIVGGYKPPLSTQILLIVSLVLTYVQRLEDKSFLCRAEKVQKLPVDGSQDIKSTATMIQQLSLAKGSTGRVGVTPKLHEAACGGAIRRPAILVQPLHRIAAQTILVHTHVEYTSRNPSQWRMEYGFERLRRSRRILEFRMRDKRARQVSWKSQGIQLQGNG</sequence>
<dbReference type="Proteomes" id="UP000775547">
    <property type="component" value="Unassembled WGS sequence"/>
</dbReference>
<feature type="transmembrane region" description="Helical" evidence="5">
    <location>
        <begin position="122"/>
        <end position="140"/>
    </location>
</feature>
<reference evidence="8" key="2">
    <citation type="submission" date="2021-10" db="EMBL/GenBank/DDBJ databases">
        <title>Phylogenomics reveals ancestral predisposition of the termite-cultivated fungus Termitomyces towards a domesticated lifestyle.</title>
        <authorList>
            <person name="Auxier B."/>
            <person name="Grum-Grzhimaylo A."/>
            <person name="Cardenas M.E."/>
            <person name="Lodge J.D."/>
            <person name="Laessoe T."/>
            <person name="Pedersen O."/>
            <person name="Smith M.E."/>
            <person name="Kuyper T.W."/>
            <person name="Franco-Molano E.A."/>
            <person name="Baroni T.J."/>
            <person name="Aanen D.K."/>
        </authorList>
    </citation>
    <scope>NUCLEOTIDE SEQUENCE</scope>
    <source>
        <strain evidence="8">AP01</strain>
        <tissue evidence="8">Mycelium</tissue>
    </source>
</reference>
<evidence type="ECO:0000256" key="5">
    <source>
        <dbReference type="SAM" id="Phobius"/>
    </source>
</evidence>
<dbReference type="GO" id="GO:0016020">
    <property type="term" value="C:membrane"/>
    <property type="evidence" value="ECO:0007669"/>
    <property type="project" value="UniProtKB-SubCell"/>
</dbReference>
<keyword evidence="2 5" id="KW-0812">Transmembrane</keyword>
<reference evidence="8" key="1">
    <citation type="submission" date="2020-07" db="EMBL/GenBank/DDBJ databases">
        <authorList>
            <person name="Nieuwenhuis M."/>
            <person name="Van De Peppel L.J.J."/>
        </authorList>
    </citation>
    <scope>NUCLEOTIDE SEQUENCE</scope>
    <source>
        <strain evidence="8">AP01</strain>
        <tissue evidence="8">Mycelium</tissue>
    </source>
</reference>
<feature type="domain" description="TM7S3/TM198-like" evidence="7">
    <location>
        <begin position="103"/>
        <end position="260"/>
    </location>
</feature>
<evidence type="ECO:0000259" key="7">
    <source>
        <dbReference type="Pfam" id="PF13886"/>
    </source>
</evidence>
<comment type="subcellular location">
    <subcellularLocation>
        <location evidence="1">Membrane</location>
        <topology evidence="1">Multi-pass membrane protein</topology>
    </subcellularLocation>
</comment>
<keyword evidence="3 5" id="KW-1133">Transmembrane helix</keyword>
<keyword evidence="4 5" id="KW-0472">Membrane</keyword>
<feature type="transmembrane region" description="Helical" evidence="5">
    <location>
        <begin position="152"/>
        <end position="171"/>
    </location>
</feature>
<evidence type="ECO:0000256" key="4">
    <source>
        <dbReference type="ARBA" id="ARBA00023136"/>
    </source>
</evidence>
<dbReference type="OrthoDB" id="3359595at2759"/>
<dbReference type="EMBL" id="JABCKV010000024">
    <property type="protein sequence ID" value="KAG5646202.1"/>
    <property type="molecule type" value="Genomic_DNA"/>
</dbReference>
<evidence type="ECO:0000313" key="9">
    <source>
        <dbReference type="Proteomes" id="UP000775547"/>
    </source>
</evidence>
<feature type="signal peptide" evidence="6">
    <location>
        <begin position="1"/>
        <end position="31"/>
    </location>
</feature>
<dbReference type="Pfam" id="PF13886">
    <property type="entry name" value="TM7S3_TM198"/>
    <property type="match status" value="1"/>
</dbReference>
<protein>
    <recommendedName>
        <fullName evidence="7">TM7S3/TM198-like domain-containing protein</fullName>
    </recommendedName>
</protein>
<feature type="transmembrane region" description="Helical" evidence="5">
    <location>
        <begin position="96"/>
        <end position="115"/>
    </location>
</feature>
<organism evidence="8 9">
    <name type="scientific">Asterophora parasitica</name>
    <dbReference type="NCBI Taxonomy" id="117018"/>
    <lineage>
        <taxon>Eukaryota</taxon>
        <taxon>Fungi</taxon>
        <taxon>Dikarya</taxon>
        <taxon>Basidiomycota</taxon>
        <taxon>Agaricomycotina</taxon>
        <taxon>Agaricomycetes</taxon>
        <taxon>Agaricomycetidae</taxon>
        <taxon>Agaricales</taxon>
        <taxon>Tricholomatineae</taxon>
        <taxon>Lyophyllaceae</taxon>
        <taxon>Asterophora</taxon>
    </lineage>
</organism>
<comment type="caution">
    <text evidence="8">The sequence shown here is derived from an EMBL/GenBank/DDBJ whole genome shotgun (WGS) entry which is preliminary data.</text>
</comment>
<feature type="transmembrane region" description="Helical" evidence="5">
    <location>
        <begin position="236"/>
        <end position="257"/>
    </location>
</feature>
<feature type="transmembrane region" description="Helical" evidence="5">
    <location>
        <begin position="202"/>
        <end position="229"/>
    </location>
</feature>
<feature type="chain" id="PRO_5040368918" description="TM7S3/TM198-like domain-containing protein" evidence="6">
    <location>
        <begin position="32"/>
        <end position="441"/>
    </location>
</feature>
<evidence type="ECO:0000256" key="6">
    <source>
        <dbReference type="SAM" id="SignalP"/>
    </source>
</evidence>
<accession>A0A9P7G8W1</accession>
<name>A0A9P7G8W1_9AGAR</name>
<evidence type="ECO:0000256" key="3">
    <source>
        <dbReference type="ARBA" id="ARBA00022989"/>
    </source>
</evidence>
<evidence type="ECO:0000256" key="1">
    <source>
        <dbReference type="ARBA" id="ARBA00004141"/>
    </source>
</evidence>
<evidence type="ECO:0000313" key="8">
    <source>
        <dbReference type="EMBL" id="KAG5646202.1"/>
    </source>
</evidence>
<dbReference type="AlphaFoldDB" id="A0A9P7G8W1"/>
<evidence type="ECO:0000256" key="2">
    <source>
        <dbReference type="ARBA" id="ARBA00022692"/>
    </source>
</evidence>
<proteinExistence type="predicted"/>
<feature type="transmembrane region" description="Helical" evidence="5">
    <location>
        <begin position="178"/>
        <end position="196"/>
    </location>
</feature>
<gene>
    <name evidence="8" type="ORF">DXG03_004028</name>
</gene>
<keyword evidence="9" id="KW-1185">Reference proteome</keyword>
<dbReference type="InterPro" id="IPR025256">
    <property type="entry name" value="TM7S3/TM198-like_dom"/>
</dbReference>